<dbReference type="AlphaFoldDB" id="A0A1E3QUI5"/>
<feature type="region of interest" description="Disordered" evidence="1">
    <location>
        <begin position="23"/>
        <end position="44"/>
    </location>
</feature>
<dbReference type="OrthoDB" id="10052321at2759"/>
<protein>
    <recommendedName>
        <fullName evidence="4">37S ribosomal protein S35, mitochondrial</fullName>
    </recommendedName>
</protein>
<dbReference type="PANTHER" id="PTHR28158:SF1">
    <property type="entry name" value="SMALL RIBOSOMAL SUBUNIT PROTEIN MS45"/>
    <property type="match status" value="1"/>
</dbReference>
<dbReference type="PANTHER" id="PTHR28158">
    <property type="entry name" value="37S RIBOSOMAL PROTEIN S35, MITOCHONDRIAL"/>
    <property type="match status" value="1"/>
</dbReference>
<evidence type="ECO:0000313" key="3">
    <source>
        <dbReference type="Proteomes" id="UP000094336"/>
    </source>
</evidence>
<evidence type="ECO:0000256" key="1">
    <source>
        <dbReference type="SAM" id="MobiDB-lite"/>
    </source>
</evidence>
<sequence length="359" mass="41007">MLRSTTSLGGLETASVINMTQKRFGSRRKPAYPSYPTKPVPKTQKYRQTKLRSFMNQFLGPRNFKGEYYLNKYANAPQNHTPNYIKPHLERGNSLIFDPEVREHQKATGIEAPVEEKSGFQLRRERELALQPFPQNEFCKTNYVIDNRLKAEIAQRAELTGNFQELAVKYGIKIPRVEAIVKLHQIKQKMMQEKQITKDMEVMGQTMYKMFPVYNKNVPERVMAAKGISPENLTEVPINKTTQYARFVTIAESEPFGAVDAAEDFGVEAAAVTLSKLTELGEVAFHAQLNKTKKTEVAQKLTNDSQGIYVGEVRKGEKHAFRFQNATVGEVGERYGKGNRDNRPNRPYGFDAYGKRIWL</sequence>
<gene>
    <name evidence="2" type="ORF">BABINDRAFT_160698</name>
</gene>
<dbReference type="STRING" id="984486.A0A1E3QUI5"/>
<evidence type="ECO:0000313" key="2">
    <source>
        <dbReference type="EMBL" id="ODQ81339.1"/>
    </source>
</evidence>
<dbReference type="GO" id="GO:0005763">
    <property type="term" value="C:mitochondrial small ribosomal subunit"/>
    <property type="evidence" value="ECO:0007669"/>
    <property type="project" value="EnsemblFungi"/>
</dbReference>
<dbReference type="GeneID" id="30146245"/>
<dbReference type="Proteomes" id="UP000094336">
    <property type="component" value="Unassembled WGS sequence"/>
</dbReference>
<proteinExistence type="predicted"/>
<dbReference type="GO" id="GO:0003735">
    <property type="term" value="F:structural constituent of ribosome"/>
    <property type="evidence" value="ECO:0007669"/>
    <property type="project" value="EnsemblFungi"/>
</dbReference>
<reference evidence="3" key="1">
    <citation type="submission" date="2016-05" db="EMBL/GenBank/DDBJ databases">
        <title>Comparative genomics of biotechnologically important yeasts.</title>
        <authorList>
            <consortium name="DOE Joint Genome Institute"/>
            <person name="Riley R."/>
            <person name="Haridas S."/>
            <person name="Wolfe K.H."/>
            <person name="Lopes M.R."/>
            <person name="Hittinger C.T."/>
            <person name="Goker M."/>
            <person name="Salamov A."/>
            <person name="Wisecaver J."/>
            <person name="Long T.M."/>
            <person name="Aerts A.L."/>
            <person name="Barry K."/>
            <person name="Choi C."/>
            <person name="Clum A."/>
            <person name="Coughlan A.Y."/>
            <person name="Deshpande S."/>
            <person name="Douglass A.P."/>
            <person name="Hanson S.J."/>
            <person name="Klenk H.-P."/>
            <person name="Labutti K."/>
            <person name="Lapidus A."/>
            <person name="Lindquist E."/>
            <person name="Lipzen A."/>
            <person name="Meier-Kolthoff J.P."/>
            <person name="Ohm R.A."/>
            <person name="Otillar R.P."/>
            <person name="Pangilinan J."/>
            <person name="Peng Y."/>
            <person name="Rokas A."/>
            <person name="Rosa C.A."/>
            <person name="Scheuner C."/>
            <person name="Sibirny A.A."/>
            <person name="Slot J.C."/>
            <person name="Stielow J.B."/>
            <person name="Sun H."/>
            <person name="Kurtzman C.P."/>
            <person name="Blackwell M."/>
            <person name="Grigoriev I.V."/>
            <person name="Jeffries T.W."/>
        </authorList>
    </citation>
    <scope>NUCLEOTIDE SEQUENCE [LARGE SCALE GENOMIC DNA]</scope>
    <source>
        <strain evidence="3">NRRL Y-12698</strain>
    </source>
</reference>
<accession>A0A1E3QUI5</accession>
<name>A0A1E3QUI5_9ASCO</name>
<dbReference type="Pfam" id="PF12298">
    <property type="entry name" value="Bot1p"/>
    <property type="match status" value="1"/>
</dbReference>
<dbReference type="InterPro" id="IPR021036">
    <property type="entry name" value="Ribosomal_mS45"/>
</dbReference>
<dbReference type="RefSeq" id="XP_018986667.1">
    <property type="nucleotide sequence ID" value="XM_019128392.1"/>
</dbReference>
<dbReference type="EMBL" id="KV454428">
    <property type="protein sequence ID" value="ODQ81339.1"/>
    <property type="molecule type" value="Genomic_DNA"/>
</dbReference>
<evidence type="ECO:0008006" key="4">
    <source>
        <dbReference type="Google" id="ProtNLM"/>
    </source>
</evidence>
<organism evidence="2 3">
    <name type="scientific">Babjeviella inositovora NRRL Y-12698</name>
    <dbReference type="NCBI Taxonomy" id="984486"/>
    <lineage>
        <taxon>Eukaryota</taxon>
        <taxon>Fungi</taxon>
        <taxon>Dikarya</taxon>
        <taxon>Ascomycota</taxon>
        <taxon>Saccharomycotina</taxon>
        <taxon>Pichiomycetes</taxon>
        <taxon>Serinales incertae sedis</taxon>
        <taxon>Babjeviella</taxon>
    </lineage>
</organism>
<keyword evidence="3" id="KW-1185">Reference proteome</keyword>
<dbReference type="GO" id="GO:0032543">
    <property type="term" value="P:mitochondrial translation"/>
    <property type="evidence" value="ECO:0007669"/>
    <property type="project" value="TreeGrafter"/>
</dbReference>